<dbReference type="Proteomes" id="UP000799750">
    <property type="component" value="Unassembled WGS sequence"/>
</dbReference>
<dbReference type="GO" id="GO:0006631">
    <property type="term" value="P:fatty acid metabolic process"/>
    <property type="evidence" value="ECO:0007669"/>
    <property type="project" value="UniProtKB-KW"/>
</dbReference>
<name>A0A6A6R8K0_9PEZI</name>
<evidence type="ECO:0000256" key="3">
    <source>
        <dbReference type="ARBA" id="ARBA00014923"/>
    </source>
</evidence>
<dbReference type="PANTHER" id="PTHR10655">
    <property type="entry name" value="LYSOPHOSPHOLIPASE-RELATED"/>
    <property type="match status" value="1"/>
</dbReference>
<evidence type="ECO:0000256" key="2">
    <source>
        <dbReference type="ARBA" id="ARBA00012423"/>
    </source>
</evidence>
<keyword evidence="5 12" id="KW-0378">Hydrolase</keyword>
<dbReference type="Pfam" id="PF02230">
    <property type="entry name" value="Abhydrolase_2"/>
    <property type="match status" value="1"/>
</dbReference>
<keyword evidence="6" id="KW-0276">Fatty acid metabolism</keyword>
<evidence type="ECO:0000256" key="1">
    <source>
        <dbReference type="ARBA" id="ARBA00006499"/>
    </source>
</evidence>
<keyword evidence="4" id="KW-0719">Serine esterase</keyword>
<dbReference type="EC" id="3.1.2.22" evidence="2"/>
<dbReference type="EMBL" id="MU004183">
    <property type="protein sequence ID" value="KAF2500796.1"/>
    <property type="molecule type" value="Genomic_DNA"/>
</dbReference>
<evidence type="ECO:0000256" key="10">
    <source>
        <dbReference type="SAM" id="MobiDB-lite"/>
    </source>
</evidence>
<dbReference type="InterPro" id="IPR003140">
    <property type="entry name" value="PLipase/COase/thioEstase"/>
</dbReference>
<evidence type="ECO:0000313" key="12">
    <source>
        <dbReference type="EMBL" id="KAF2500796.1"/>
    </source>
</evidence>
<dbReference type="GO" id="GO:0005737">
    <property type="term" value="C:cytoplasm"/>
    <property type="evidence" value="ECO:0007669"/>
    <property type="project" value="TreeGrafter"/>
</dbReference>
<sequence>MPTGLSPVPSSRPELDDPEDEEGINSSVAYIVSLIDEFVASGIPANRIVVGGFSQGCAVSMLLGLTSAYSGKLAGVAGLSGYLPLTEKVDELRKDAGLDEKVQGGMEVFLARGTGDRLVPKRYARMLEEKVRGIGFEEGKVEVKEYEGMGHAMGGGELRDLCAWLERVVPGVK</sequence>
<protein>
    <recommendedName>
        <fullName evidence="3">Acyl-protein thioesterase 1</fullName>
        <ecNumber evidence="2">3.1.2.22</ecNumber>
    </recommendedName>
    <alternativeName>
        <fullName evidence="8">Palmitoyl-protein hydrolase</fullName>
    </alternativeName>
</protein>
<proteinExistence type="inferred from homology"/>
<feature type="region of interest" description="Disordered" evidence="10">
    <location>
        <begin position="1"/>
        <end position="21"/>
    </location>
</feature>
<evidence type="ECO:0000256" key="7">
    <source>
        <dbReference type="ARBA" id="ARBA00029392"/>
    </source>
</evidence>
<dbReference type="Gene3D" id="3.40.50.1820">
    <property type="entry name" value="alpha/beta hydrolase"/>
    <property type="match status" value="1"/>
</dbReference>
<evidence type="ECO:0000256" key="4">
    <source>
        <dbReference type="ARBA" id="ARBA00022487"/>
    </source>
</evidence>
<evidence type="ECO:0000259" key="11">
    <source>
        <dbReference type="Pfam" id="PF02230"/>
    </source>
</evidence>
<comment type="function">
    <text evidence="7">Hydrolyzes fatty acids from S-acylated cysteine residues in proteins with a strong preference for palmitoylated G-alpha proteins over other acyl substrates. Mediates the deacylation of G-alpha proteins such as GPA1 in vivo, but has weak or no activity toward palmitoylated Ras proteins. Has weak lysophospholipase activity in vitro; however such activity may not exist in vivo.</text>
</comment>
<dbReference type="GO" id="GO:0008474">
    <property type="term" value="F:palmitoyl-(protein) hydrolase activity"/>
    <property type="evidence" value="ECO:0007669"/>
    <property type="project" value="UniProtKB-EC"/>
</dbReference>
<dbReference type="AlphaFoldDB" id="A0A6A6R8K0"/>
<keyword evidence="13" id="KW-1185">Reference proteome</keyword>
<dbReference type="InterPro" id="IPR029058">
    <property type="entry name" value="AB_hydrolase_fold"/>
</dbReference>
<dbReference type="SUPFAM" id="SSF53474">
    <property type="entry name" value="alpha/beta-Hydrolases"/>
    <property type="match status" value="1"/>
</dbReference>
<reference evidence="12" key="1">
    <citation type="journal article" date="2020" name="Stud. Mycol.">
        <title>101 Dothideomycetes genomes: a test case for predicting lifestyles and emergence of pathogens.</title>
        <authorList>
            <person name="Haridas S."/>
            <person name="Albert R."/>
            <person name="Binder M."/>
            <person name="Bloem J."/>
            <person name="Labutti K."/>
            <person name="Salamov A."/>
            <person name="Andreopoulos B."/>
            <person name="Baker S."/>
            <person name="Barry K."/>
            <person name="Bills G."/>
            <person name="Bluhm B."/>
            <person name="Cannon C."/>
            <person name="Castanera R."/>
            <person name="Culley D."/>
            <person name="Daum C."/>
            <person name="Ezra D."/>
            <person name="Gonzalez J."/>
            <person name="Henrissat B."/>
            <person name="Kuo A."/>
            <person name="Liang C."/>
            <person name="Lipzen A."/>
            <person name="Lutzoni F."/>
            <person name="Magnuson J."/>
            <person name="Mondo S."/>
            <person name="Nolan M."/>
            <person name="Ohm R."/>
            <person name="Pangilinan J."/>
            <person name="Park H.-J."/>
            <person name="Ramirez L."/>
            <person name="Alfaro M."/>
            <person name="Sun H."/>
            <person name="Tritt A."/>
            <person name="Yoshinaga Y."/>
            <person name="Zwiers L.-H."/>
            <person name="Turgeon B."/>
            <person name="Goodwin S."/>
            <person name="Spatafora J."/>
            <person name="Crous P."/>
            <person name="Grigoriev I."/>
        </authorList>
    </citation>
    <scope>NUCLEOTIDE SEQUENCE</scope>
    <source>
        <strain evidence="12">CBS 269.34</strain>
    </source>
</reference>
<dbReference type="GO" id="GO:0052689">
    <property type="term" value="F:carboxylic ester hydrolase activity"/>
    <property type="evidence" value="ECO:0007669"/>
    <property type="project" value="UniProtKB-KW"/>
</dbReference>
<evidence type="ECO:0000256" key="5">
    <source>
        <dbReference type="ARBA" id="ARBA00022801"/>
    </source>
</evidence>
<evidence type="ECO:0000313" key="13">
    <source>
        <dbReference type="Proteomes" id="UP000799750"/>
    </source>
</evidence>
<evidence type="ECO:0000256" key="9">
    <source>
        <dbReference type="ARBA" id="ARBA00047337"/>
    </source>
</evidence>
<evidence type="ECO:0000256" key="8">
    <source>
        <dbReference type="ARBA" id="ARBA00031195"/>
    </source>
</evidence>
<dbReference type="OrthoDB" id="2418081at2759"/>
<dbReference type="InterPro" id="IPR050565">
    <property type="entry name" value="LYPA1-2/EST-like"/>
</dbReference>
<feature type="domain" description="Phospholipase/carboxylesterase/thioesterase" evidence="11">
    <location>
        <begin position="18"/>
        <end position="166"/>
    </location>
</feature>
<keyword evidence="6" id="KW-0443">Lipid metabolism</keyword>
<gene>
    <name evidence="12" type="ORF">BU16DRAFT_523554</name>
</gene>
<comment type="similarity">
    <text evidence="1">Belongs to the AB hydrolase superfamily. AB hydrolase 2 family.</text>
</comment>
<organism evidence="12 13">
    <name type="scientific">Lophium mytilinum</name>
    <dbReference type="NCBI Taxonomy" id="390894"/>
    <lineage>
        <taxon>Eukaryota</taxon>
        <taxon>Fungi</taxon>
        <taxon>Dikarya</taxon>
        <taxon>Ascomycota</taxon>
        <taxon>Pezizomycotina</taxon>
        <taxon>Dothideomycetes</taxon>
        <taxon>Pleosporomycetidae</taxon>
        <taxon>Mytilinidiales</taxon>
        <taxon>Mytilinidiaceae</taxon>
        <taxon>Lophium</taxon>
    </lineage>
</organism>
<dbReference type="PANTHER" id="PTHR10655:SF17">
    <property type="entry name" value="LYSOPHOSPHOLIPASE-LIKE PROTEIN 1"/>
    <property type="match status" value="1"/>
</dbReference>
<evidence type="ECO:0000256" key="6">
    <source>
        <dbReference type="ARBA" id="ARBA00022832"/>
    </source>
</evidence>
<accession>A0A6A6R8K0</accession>
<comment type="catalytic activity">
    <reaction evidence="9">
        <text>S-hexadecanoyl-L-cysteinyl-[protein] + H2O = L-cysteinyl-[protein] + hexadecanoate + H(+)</text>
        <dbReference type="Rhea" id="RHEA:19233"/>
        <dbReference type="Rhea" id="RHEA-COMP:10131"/>
        <dbReference type="Rhea" id="RHEA-COMP:11032"/>
        <dbReference type="ChEBI" id="CHEBI:7896"/>
        <dbReference type="ChEBI" id="CHEBI:15377"/>
        <dbReference type="ChEBI" id="CHEBI:15378"/>
        <dbReference type="ChEBI" id="CHEBI:29950"/>
        <dbReference type="ChEBI" id="CHEBI:74151"/>
        <dbReference type="EC" id="3.1.2.22"/>
    </reaction>
</comment>